<feature type="transmembrane region" description="Helical" evidence="7">
    <location>
        <begin position="102"/>
        <end position="123"/>
    </location>
</feature>
<evidence type="ECO:0000256" key="7">
    <source>
        <dbReference type="SAM" id="Phobius"/>
    </source>
</evidence>
<feature type="transmembrane region" description="Helical" evidence="7">
    <location>
        <begin position="135"/>
        <end position="158"/>
    </location>
</feature>
<feature type="transmembrane region" description="Helical" evidence="7">
    <location>
        <begin position="254"/>
        <end position="270"/>
    </location>
</feature>
<dbReference type="PANTHER" id="PTHR48017">
    <property type="entry name" value="OS05G0424000 PROTEIN-RELATED"/>
    <property type="match status" value="1"/>
</dbReference>
<dbReference type="GO" id="GO:0006865">
    <property type="term" value="P:amino acid transport"/>
    <property type="evidence" value="ECO:0007669"/>
    <property type="project" value="UniProtKB-KW"/>
</dbReference>
<comment type="subcellular location">
    <subcellularLocation>
        <location evidence="1">Membrane</location>
    </subcellularLocation>
</comment>
<dbReference type="EMBL" id="CACTIH010007318">
    <property type="protein sequence ID" value="CAA3009459.1"/>
    <property type="molecule type" value="Genomic_DNA"/>
</dbReference>
<sequence>MYLELFLLAVEFLILEGDNLHKLFPNVHFHIFGKNVGGKHVFVVLSALVMLPTTWLNLSFLAYVSVGGILASIILVGSVFSVGASEGICFKEQGVLWRWNGLPTAISLYTFCYCGHVVFPTLCSSMKNRSKFPKVLLICFTLSTINYGTMAILGYAMYGGNLMSMKSISSKISIYTTLINPITKYAIIVSPIASALDDALSSHSSKLARRPVRLIIKTVLVISTTVVATGVLFYFVTSLYGVFVIFFDSFKPELGAFVSIIAVCIFFFQMPDSYT</sequence>
<keyword evidence="5 7" id="KW-1133">Transmembrane helix</keyword>
<dbReference type="AlphaFoldDB" id="A0A8S0U068"/>
<evidence type="ECO:0000256" key="4">
    <source>
        <dbReference type="ARBA" id="ARBA00022970"/>
    </source>
</evidence>
<name>A0A8S0U068_OLEEU</name>
<feature type="domain" description="Amino acid transporter transmembrane" evidence="8">
    <location>
        <begin position="1"/>
        <end position="233"/>
    </location>
</feature>
<reference evidence="9 10" key="1">
    <citation type="submission" date="2019-12" db="EMBL/GenBank/DDBJ databases">
        <authorList>
            <person name="Alioto T."/>
            <person name="Alioto T."/>
            <person name="Gomez Garrido J."/>
        </authorList>
    </citation>
    <scope>NUCLEOTIDE SEQUENCE [LARGE SCALE GENOMIC DNA]</scope>
</reference>
<evidence type="ECO:0000313" key="9">
    <source>
        <dbReference type="EMBL" id="CAA3009459.1"/>
    </source>
</evidence>
<evidence type="ECO:0000256" key="3">
    <source>
        <dbReference type="ARBA" id="ARBA00022692"/>
    </source>
</evidence>
<feature type="transmembrane region" description="Helical" evidence="7">
    <location>
        <begin position="214"/>
        <end position="247"/>
    </location>
</feature>
<keyword evidence="10" id="KW-1185">Reference proteome</keyword>
<dbReference type="Gramene" id="OE9A063969T1">
    <property type="protein sequence ID" value="OE9A063969C1"/>
    <property type="gene ID" value="OE9A063969"/>
</dbReference>
<keyword evidence="6 7" id="KW-0472">Membrane</keyword>
<evidence type="ECO:0000313" key="10">
    <source>
        <dbReference type="Proteomes" id="UP000594638"/>
    </source>
</evidence>
<evidence type="ECO:0000256" key="1">
    <source>
        <dbReference type="ARBA" id="ARBA00004370"/>
    </source>
</evidence>
<dbReference type="Pfam" id="PF01490">
    <property type="entry name" value="Aa_trans"/>
    <property type="match status" value="1"/>
</dbReference>
<evidence type="ECO:0000259" key="8">
    <source>
        <dbReference type="Pfam" id="PF01490"/>
    </source>
</evidence>
<dbReference type="InterPro" id="IPR013057">
    <property type="entry name" value="AA_transpt_TM"/>
</dbReference>
<keyword evidence="4" id="KW-0029">Amino-acid transport</keyword>
<gene>
    <name evidence="9" type="ORF">OLEA9_A063969</name>
</gene>
<proteinExistence type="predicted"/>
<feature type="transmembrane region" description="Helical" evidence="7">
    <location>
        <begin position="60"/>
        <end position="82"/>
    </location>
</feature>
<accession>A0A8S0U068</accession>
<evidence type="ECO:0000256" key="6">
    <source>
        <dbReference type="ARBA" id="ARBA00023136"/>
    </source>
</evidence>
<keyword evidence="2" id="KW-0813">Transport</keyword>
<evidence type="ECO:0000256" key="2">
    <source>
        <dbReference type="ARBA" id="ARBA00022448"/>
    </source>
</evidence>
<protein>
    <submittedName>
        <fullName evidence="9">Vacuolar amino acid transporter 1-like</fullName>
    </submittedName>
</protein>
<evidence type="ECO:0000256" key="5">
    <source>
        <dbReference type="ARBA" id="ARBA00022989"/>
    </source>
</evidence>
<dbReference type="Proteomes" id="UP000594638">
    <property type="component" value="Unassembled WGS sequence"/>
</dbReference>
<organism evidence="9 10">
    <name type="scientific">Olea europaea subsp. europaea</name>
    <dbReference type="NCBI Taxonomy" id="158383"/>
    <lineage>
        <taxon>Eukaryota</taxon>
        <taxon>Viridiplantae</taxon>
        <taxon>Streptophyta</taxon>
        <taxon>Embryophyta</taxon>
        <taxon>Tracheophyta</taxon>
        <taxon>Spermatophyta</taxon>
        <taxon>Magnoliopsida</taxon>
        <taxon>eudicotyledons</taxon>
        <taxon>Gunneridae</taxon>
        <taxon>Pentapetalae</taxon>
        <taxon>asterids</taxon>
        <taxon>lamiids</taxon>
        <taxon>Lamiales</taxon>
        <taxon>Oleaceae</taxon>
        <taxon>Oleeae</taxon>
        <taxon>Olea</taxon>
    </lineage>
</organism>
<dbReference type="GO" id="GO:0016020">
    <property type="term" value="C:membrane"/>
    <property type="evidence" value="ECO:0007669"/>
    <property type="project" value="UniProtKB-SubCell"/>
</dbReference>
<dbReference type="OrthoDB" id="655540at2759"/>
<comment type="caution">
    <text evidence="9">The sequence shown here is derived from an EMBL/GenBank/DDBJ whole genome shotgun (WGS) entry which is preliminary data.</text>
</comment>
<keyword evidence="3 7" id="KW-0812">Transmembrane</keyword>